<dbReference type="GO" id="GO:0005080">
    <property type="term" value="F:protein kinase C binding"/>
    <property type="evidence" value="ECO:0007669"/>
    <property type="project" value="TreeGrafter"/>
</dbReference>
<dbReference type="OrthoDB" id="2152551at2759"/>
<accession>A0A139AK45</accession>
<dbReference type="SMART" id="SM00291">
    <property type="entry name" value="ZnF_ZZ"/>
    <property type="match status" value="5"/>
</dbReference>
<sequence length="472" mass="53273">MSRDFKNLRPPPRSNSVGQTQSGAAPLWPTVYCDRCRLHGLSERFKCLVCVDFDLCKQCYGDAERIHPGHRFGLVMPLPRRGDTTTFGGRRPVWPGVHCDGCLSTGLHERYKCQSCPDYDLCTNCFTDVLRRHPGHQFRLFLPPTTAPNIPAQPPFAREIALSQRGVPWPTISCNGCGLQGVHDRFKCRTCPNYDLCKPCHKSAAYIHPGHQFGLLYPAAIDADHSTPVWYGIFCDHCGLENIPQRYKCAECPDYDLCHSCFGSVAFIHPQHTFRLLHPQPRGQPRPPVLDQRNFWTSVTCDSCDRKGLDSRFKCQSCPDYDLCGSCYRFRGSVHPGHEFGLEYPPASRIQSKDRSQMSGEEVFIVGGQTACSICRKTNLQAWLKVGNTNLLRYYIPNRRCLMFVVVLSAIPRATMIIMSAKIASKKAVLDHRIGISNLCWCGKKPRNYIVDMAEMHVKVSTKALTGHPPQR</sequence>
<evidence type="ECO:0000259" key="6">
    <source>
        <dbReference type="PROSITE" id="PS50135"/>
    </source>
</evidence>
<evidence type="ECO:0000256" key="2">
    <source>
        <dbReference type="ARBA" id="ARBA00022771"/>
    </source>
</evidence>
<feature type="domain" description="ZZ-type" evidence="6">
    <location>
        <begin position="94"/>
        <end position="146"/>
    </location>
</feature>
<dbReference type="STRING" id="1344416.A0A139AK45"/>
<organism evidence="7 8">
    <name type="scientific">Gonapodya prolifera (strain JEL478)</name>
    <name type="common">Monoblepharis prolifera</name>
    <dbReference type="NCBI Taxonomy" id="1344416"/>
    <lineage>
        <taxon>Eukaryota</taxon>
        <taxon>Fungi</taxon>
        <taxon>Fungi incertae sedis</taxon>
        <taxon>Chytridiomycota</taxon>
        <taxon>Chytridiomycota incertae sedis</taxon>
        <taxon>Monoblepharidomycetes</taxon>
        <taxon>Monoblepharidales</taxon>
        <taxon>Gonapodyaceae</taxon>
        <taxon>Gonapodya</taxon>
    </lineage>
</organism>
<dbReference type="AlphaFoldDB" id="A0A139AK45"/>
<evidence type="ECO:0000256" key="1">
    <source>
        <dbReference type="ARBA" id="ARBA00022723"/>
    </source>
</evidence>
<reference evidence="7 8" key="1">
    <citation type="journal article" date="2015" name="Genome Biol. Evol.">
        <title>Phylogenomic analyses indicate that early fungi evolved digesting cell walls of algal ancestors of land plants.</title>
        <authorList>
            <person name="Chang Y."/>
            <person name="Wang S."/>
            <person name="Sekimoto S."/>
            <person name="Aerts A.L."/>
            <person name="Choi C."/>
            <person name="Clum A."/>
            <person name="LaButti K.M."/>
            <person name="Lindquist E.A."/>
            <person name="Yee Ngan C."/>
            <person name="Ohm R.A."/>
            <person name="Salamov A.A."/>
            <person name="Grigoriev I.V."/>
            <person name="Spatafora J.W."/>
            <person name="Berbee M.L."/>
        </authorList>
    </citation>
    <scope>NUCLEOTIDE SEQUENCE [LARGE SCALE GENOMIC DNA]</scope>
    <source>
        <strain evidence="7 8">JEL478</strain>
    </source>
</reference>
<keyword evidence="8" id="KW-1185">Reference proteome</keyword>
<dbReference type="GO" id="GO:0008270">
    <property type="term" value="F:zinc ion binding"/>
    <property type="evidence" value="ECO:0007669"/>
    <property type="project" value="UniProtKB-KW"/>
</dbReference>
<feature type="region of interest" description="Disordered" evidence="5">
    <location>
        <begin position="1"/>
        <end position="22"/>
    </location>
</feature>
<dbReference type="GO" id="GO:0035973">
    <property type="term" value="P:aggrephagy"/>
    <property type="evidence" value="ECO:0007669"/>
    <property type="project" value="TreeGrafter"/>
</dbReference>
<dbReference type="InterPro" id="IPR052260">
    <property type="entry name" value="Autophagy_Rcpt_SigReg"/>
</dbReference>
<dbReference type="PANTHER" id="PTHR15090:SF0">
    <property type="entry name" value="SEQUESTOSOME-1"/>
    <property type="match status" value="1"/>
</dbReference>
<evidence type="ECO:0000256" key="5">
    <source>
        <dbReference type="SAM" id="MobiDB-lite"/>
    </source>
</evidence>
<dbReference type="PANTHER" id="PTHR15090">
    <property type="entry name" value="SEQUESTOSOME 1-RELATED"/>
    <property type="match status" value="1"/>
</dbReference>
<proteinExistence type="predicted"/>
<dbReference type="InterPro" id="IPR043145">
    <property type="entry name" value="Znf_ZZ_sf"/>
</dbReference>
<dbReference type="GO" id="GO:0044753">
    <property type="term" value="C:amphisome"/>
    <property type="evidence" value="ECO:0007669"/>
    <property type="project" value="TreeGrafter"/>
</dbReference>
<evidence type="ECO:0000256" key="4">
    <source>
        <dbReference type="PROSITE-ProRule" id="PRU00228"/>
    </source>
</evidence>
<dbReference type="InterPro" id="IPR000433">
    <property type="entry name" value="Znf_ZZ"/>
</dbReference>
<name>A0A139AK45_GONPJ</name>
<evidence type="ECO:0000313" key="7">
    <source>
        <dbReference type="EMBL" id="KXS17152.1"/>
    </source>
</evidence>
<keyword evidence="3" id="KW-0862">Zinc</keyword>
<dbReference type="SUPFAM" id="SSF57850">
    <property type="entry name" value="RING/U-box"/>
    <property type="match status" value="5"/>
</dbReference>
<dbReference type="GO" id="GO:0016235">
    <property type="term" value="C:aggresome"/>
    <property type="evidence" value="ECO:0007669"/>
    <property type="project" value="TreeGrafter"/>
</dbReference>
<feature type="domain" description="ZZ-type" evidence="6">
    <location>
        <begin position="230"/>
        <end position="282"/>
    </location>
</feature>
<dbReference type="PROSITE" id="PS50135">
    <property type="entry name" value="ZF_ZZ_2"/>
    <property type="match status" value="2"/>
</dbReference>
<dbReference type="PROSITE" id="PS01357">
    <property type="entry name" value="ZF_ZZ_1"/>
    <property type="match status" value="4"/>
</dbReference>
<dbReference type="Gene3D" id="3.30.60.90">
    <property type="match status" value="5"/>
</dbReference>
<dbReference type="CDD" id="cd02249">
    <property type="entry name" value="ZZ"/>
    <property type="match status" value="1"/>
</dbReference>
<dbReference type="Proteomes" id="UP000070544">
    <property type="component" value="Unassembled WGS sequence"/>
</dbReference>
<keyword evidence="2 4" id="KW-0863">Zinc-finger</keyword>
<dbReference type="GO" id="GO:0000423">
    <property type="term" value="P:mitophagy"/>
    <property type="evidence" value="ECO:0007669"/>
    <property type="project" value="TreeGrafter"/>
</dbReference>
<protein>
    <recommendedName>
        <fullName evidence="6">ZZ-type domain-containing protein</fullName>
    </recommendedName>
</protein>
<dbReference type="Pfam" id="PF00569">
    <property type="entry name" value="ZZ"/>
    <property type="match status" value="5"/>
</dbReference>
<evidence type="ECO:0000313" key="8">
    <source>
        <dbReference type="Proteomes" id="UP000070544"/>
    </source>
</evidence>
<dbReference type="EMBL" id="KQ965748">
    <property type="protein sequence ID" value="KXS17152.1"/>
    <property type="molecule type" value="Genomic_DNA"/>
</dbReference>
<evidence type="ECO:0000256" key="3">
    <source>
        <dbReference type="ARBA" id="ARBA00022833"/>
    </source>
</evidence>
<dbReference type="GO" id="GO:0070530">
    <property type="term" value="F:K63-linked polyubiquitin modification-dependent protein binding"/>
    <property type="evidence" value="ECO:0007669"/>
    <property type="project" value="TreeGrafter"/>
</dbReference>
<keyword evidence="1" id="KW-0479">Metal-binding</keyword>
<dbReference type="GO" id="GO:0007032">
    <property type="term" value="P:endosome organization"/>
    <property type="evidence" value="ECO:0007669"/>
    <property type="project" value="TreeGrafter"/>
</dbReference>
<gene>
    <name evidence="7" type="ORF">M427DRAFT_264296</name>
</gene>